<evidence type="ECO:0000256" key="8">
    <source>
        <dbReference type="SAM" id="MobiDB-lite"/>
    </source>
</evidence>
<evidence type="ECO:0000256" key="6">
    <source>
        <dbReference type="ARBA" id="ARBA00022927"/>
    </source>
</evidence>
<feature type="region of interest" description="Disordered" evidence="8">
    <location>
        <begin position="513"/>
        <end position="534"/>
    </location>
</feature>
<keyword evidence="4" id="KW-0863">Zinc-finger</keyword>
<dbReference type="InterPro" id="IPR040608">
    <property type="entry name" value="Snf8/Vps36"/>
</dbReference>
<comment type="subcellular location">
    <subcellularLocation>
        <location evidence="7">Cytoplasm</location>
    </subcellularLocation>
    <subcellularLocation>
        <location evidence="7">Endosome</location>
    </subcellularLocation>
</comment>
<dbReference type="InterPro" id="IPR036388">
    <property type="entry name" value="WH-like_DNA-bd_sf"/>
</dbReference>
<dbReference type="GO" id="GO:0031902">
    <property type="term" value="C:late endosome membrane"/>
    <property type="evidence" value="ECO:0007669"/>
    <property type="project" value="UniProtKB-UniRule"/>
</dbReference>
<protein>
    <recommendedName>
        <fullName evidence="7">Vacuolar protein-sorting-associated protein 36</fullName>
    </recommendedName>
    <alternativeName>
        <fullName evidence="7">ESCRT-II complex subunit VPS36</fullName>
    </alternativeName>
</protein>
<dbReference type="GO" id="GO:0008270">
    <property type="term" value="F:zinc ion binding"/>
    <property type="evidence" value="ECO:0007669"/>
    <property type="project" value="UniProtKB-KW"/>
</dbReference>
<feature type="domain" description="GLUE N-terminal" evidence="9">
    <location>
        <begin position="10"/>
        <end position="285"/>
    </location>
</feature>
<evidence type="ECO:0000256" key="4">
    <source>
        <dbReference type="ARBA" id="ARBA00022771"/>
    </source>
</evidence>
<feature type="region of interest" description="Disordered" evidence="8">
    <location>
        <begin position="160"/>
        <end position="186"/>
    </location>
</feature>
<evidence type="ECO:0000313" key="10">
    <source>
        <dbReference type="EMBL" id="KIK54704.1"/>
    </source>
</evidence>
<evidence type="ECO:0000256" key="5">
    <source>
        <dbReference type="ARBA" id="ARBA00022833"/>
    </source>
</evidence>
<keyword evidence="11" id="KW-1185">Reference proteome</keyword>
<dbReference type="AlphaFoldDB" id="A0A0D0BXZ1"/>
<accession>A0A0D0BXZ1</accession>
<dbReference type="Gene3D" id="4.10.1060.10">
    <property type="entry name" value="Zinc finger, RanBP2-type"/>
    <property type="match status" value="2"/>
</dbReference>
<comment type="function">
    <text evidence="7">Component of the ESCRT-II complex (endosomal sorting complex required for transport II), which is required for multivesicular body (MVB) formation and sorting of endosomal cargo proteins into MVBs.</text>
</comment>
<organism evidence="10 11">
    <name type="scientific">Collybiopsis luxurians FD-317 M1</name>
    <dbReference type="NCBI Taxonomy" id="944289"/>
    <lineage>
        <taxon>Eukaryota</taxon>
        <taxon>Fungi</taxon>
        <taxon>Dikarya</taxon>
        <taxon>Basidiomycota</taxon>
        <taxon>Agaricomycotina</taxon>
        <taxon>Agaricomycetes</taxon>
        <taxon>Agaricomycetidae</taxon>
        <taxon>Agaricales</taxon>
        <taxon>Marasmiineae</taxon>
        <taxon>Omphalotaceae</taxon>
        <taxon>Collybiopsis</taxon>
        <taxon>Collybiopsis luxurians</taxon>
    </lineage>
</organism>
<feature type="compositionally biased region" description="Gly residues" evidence="8">
    <location>
        <begin position="513"/>
        <end position="524"/>
    </location>
</feature>
<dbReference type="PANTHER" id="PTHR13128:SF12">
    <property type="entry name" value="VACUOLAR PROTEIN-SORTING-ASSOCIATED PROTEIN 36"/>
    <property type="match status" value="1"/>
</dbReference>
<reference evidence="10 11" key="1">
    <citation type="submission" date="2014-04" db="EMBL/GenBank/DDBJ databases">
        <title>Evolutionary Origins and Diversification of the Mycorrhizal Mutualists.</title>
        <authorList>
            <consortium name="DOE Joint Genome Institute"/>
            <consortium name="Mycorrhizal Genomics Consortium"/>
            <person name="Kohler A."/>
            <person name="Kuo A."/>
            <person name="Nagy L.G."/>
            <person name="Floudas D."/>
            <person name="Copeland A."/>
            <person name="Barry K.W."/>
            <person name="Cichocki N."/>
            <person name="Veneault-Fourrey C."/>
            <person name="LaButti K."/>
            <person name="Lindquist E.A."/>
            <person name="Lipzen A."/>
            <person name="Lundell T."/>
            <person name="Morin E."/>
            <person name="Murat C."/>
            <person name="Riley R."/>
            <person name="Ohm R."/>
            <person name="Sun H."/>
            <person name="Tunlid A."/>
            <person name="Henrissat B."/>
            <person name="Grigoriev I.V."/>
            <person name="Hibbett D.S."/>
            <person name="Martin F."/>
        </authorList>
    </citation>
    <scope>NUCLEOTIDE SEQUENCE [LARGE SCALE GENOMIC DNA]</scope>
    <source>
        <strain evidence="10 11">FD-317 M1</strain>
    </source>
</reference>
<dbReference type="Pfam" id="PF11605">
    <property type="entry name" value="Vps36_ESCRT-II"/>
    <property type="match status" value="1"/>
</dbReference>
<feature type="region of interest" description="Disordered" evidence="8">
    <location>
        <begin position="99"/>
        <end position="118"/>
    </location>
</feature>
<name>A0A0D0BXZ1_9AGAR</name>
<keyword evidence="3" id="KW-0479">Metal-binding</keyword>
<keyword evidence="5" id="KW-0862">Zinc</keyword>
<evidence type="ECO:0000256" key="2">
    <source>
        <dbReference type="ARBA" id="ARBA00022448"/>
    </source>
</evidence>
<dbReference type="InterPro" id="IPR036390">
    <property type="entry name" value="WH_DNA-bd_sf"/>
</dbReference>
<dbReference type="Gene3D" id="2.30.29.30">
    <property type="entry name" value="Pleckstrin-homology domain (PH domain)/Phosphotyrosine-binding domain (PTB)"/>
    <property type="match status" value="2"/>
</dbReference>
<dbReference type="HOGENOM" id="CLU_015433_3_0_1"/>
<dbReference type="Proteomes" id="UP000053593">
    <property type="component" value="Unassembled WGS sequence"/>
</dbReference>
<dbReference type="SUPFAM" id="SSF46785">
    <property type="entry name" value="Winged helix' DNA-binding domain"/>
    <property type="match status" value="1"/>
</dbReference>
<dbReference type="Gene3D" id="6.10.140.260">
    <property type="match status" value="1"/>
</dbReference>
<dbReference type="GO" id="GO:0043328">
    <property type="term" value="P:protein transport to vacuole involved in ubiquitin-dependent protein catabolic process via the multivesicular body sorting pathway"/>
    <property type="evidence" value="ECO:0007669"/>
    <property type="project" value="UniProtKB-UniRule"/>
</dbReference>
<feature type="region of interest" description="Disordered" evidence="8">
    <location>
        <begin position="225"/>
        <end position="245"/>
    </location>
</feature>
<dbReference type="OrthoDB" id="271448at2759"/>
<keyword evidence="7" id="KW-0963">Cytoplasm</keyword>
<gene>
    <name evidence="10" type="ORF">GYMLUDRAFT_87895</name>
</gene>
<evidence type="ECO:0000256" key="1">
    <source>
        <dbReference type="ARBA" id="ARBA00009697"/>
    </source>
</evidence>
<evidence type="ECO:0000256" key="7">
    <source>
        <dbReference type="RuleBase" id="RU367095"/>
    </source>
</evidence>
<dbReference type="GO" id="GO:0043130">
    <property type="term" value="F:ubiquitin binding"/>
    <property type="evidence" value="ECO:0007669"/>
    <property type="project" value="UniProtKB-UniRule"/>
</dbReference>
<evidence type="ECO:0000259" key="9">
    <source>
        <dbReference type="PROSITE" id="PS51495"/>
    </source>
</evidence>
<dbReference type="PANTHER" id="PTHR13128">
    <property type="entry name" value="VACUOLAR PROTEIN-SORTING-ASSOCIATED PROTEIN 36"/>
    <property type="match status" value="1"/>
</dbReference>
<comment type="subunit">
    <text evidence="7">Component of the endosomal sorting complex required for transport II (ESCRT-II).</text>
</comment>
<dbReference type="GO" id="GO:0000814">
    <property type="term" value="C:ESCRT II complex"/>
    <property type="evidence" value="ECO:0007669"/>
    <property type="project" value="UniProtKB-UniRule"/>
</dbReference>
<dbReference type="InterPro" id="IPR011993">
    <property type="entry name" value="PH-like_dom_sf"/>
</dbReference>
<feature type="compositionally biased region" description="Low complexity" evidence="8">
    <location>
        <begin position="163"/>
        <end position="186"/>
    </location>
</feature>
<dbReference type="Pfam" id="PF04157">
    <property type="entry name" value="EAP30"/>
    <property type="match status" value="1"/>
</dbReference>
<dbReference type="InterPro" id="IPR001876">
    <property type="entry name" value="Znf_RanBP2"/>
</dbReference>
<dbReference type="GO" id="GO:0032266">
    <property type="term" value="F:phosphatidylinositol-3-phosphate binding"/>
    <property type="evidence" value="ECO:0007669"/>
    <property type="project" value="UniProtKB-UniRule"/>
</dbReference>
<keyword evidence="2 7" id="KW-0813">Transport</keyword>
<keyword evidence="6 7" id="KW-0653">Protein transport</keyword>
<comment type="similarity">
    <text evidence="1 7">Belongs to the VPS36 family.</text>
</comment>
<sequence length="618" mass="65703">MALARFTKPVDGTIPVQALLYADKELLSLQDAVGVYDGLQKSPEHQVGLVHVITQRLFYIDASRKARSRSFALDLAHVSRTDHYAGLFTSSPKVTLHLSADDSSVGGGGVERSDRETGVESGFETWECEVCAFRNPPGLSPSASRICGLCGVPRSSAPTSIQPLSSTVGTTSSSLPSSVSTSALPTPRNRESIACPACTFLNHPSMKKCEICDTPLPRIVPAVSASSAENGTTKSAPATRPATPGIDEGAMMIKLSFRKGGDKPFYTALKRRLKGQAWEINNPLSRLLPSANGNDTGAGVRSGISGIMHAVETRAQTRDTHMSDALQDLEALMVKAKDMVRLAAELNERLTVATAATSTAAPTAASASASEPEEATFIRSSLTQLGLQMENMPVTLDMMKDERRWIEELARELAGVLQGSPGSGYGSGGGLMSHRGLIALDEVWGGWNRARGVALVPPSTLLLVVPHLPAYTDPPIKSLMLPSEMRVLHTPEFEPKVFGERVVRSLVVVEGEGGGGERGAGGEGGKGKGMRLKSTTTTEIAQREGVGIALAEEMVSLVEREGGVCRDDRRCVIRERREGGVSADGQDSYGDSDSVGFGGGEVRWWANVFVGYVWDGQA</sequence>
<dbReference type="InterPro" id="IPR021648">
    <property type="entry name" value="GLUE_dom"/>
</dbReference>
<proteinExistence type="inferred from homology"/>
<dbReference type="InterPro" id="IPR037855">
    <property type="entry name" value="Vps36"/>
</dbReference>
<dbReference type="SMART" id="SM00547">
    <property type="entry name" value="ZnF_RBZ"/>
    <property type="match status" value="2"/>
</dbReference>
<dbReference type="SUPFAM" id="SSF50729">
    <property type="entry name" value="PH domain-like"/>
    <property type="match status" value="2"/>
</dbReference>
<evidence type="ECO:0000256" key="3">
    <source>
        <dbReference type="ARBA" id="ARBA00022723"/>
    </source>
</evidence>
<dbReference type="EMBL" id="KN834813">
    <property type="protein sequence ID" value="KIK54704.1"/>
    <property type="molecule type" value="Genomic_DNA"/>
</dbReference>
<feature type="compositionally biased region" description="Polar residues" evidence="8">
    <location>
        <begin position="225"/>
        <end position="236"/>
    </location>
</feature>
<keyword evidence="7" id="KW-0967">Endosome</keyword>
<dbReference type="Gene3D" id="1.10.10.10">
    <property type="entry name" value="Winged helix-like DNA-binding domain superfamily/Winged helix DNA-binding domain"/>
    <property type="match status" value="2"/>
</dbReference>
<evidence type="ECO:0000313" key="11">
    <source>
        <dbReference type="Proteomes" id="UP000053593"/>
    </source>
</evidence>
<dbReference type="PROSITE" id="PS51495">
    <property type="entry name" value="GLUE"/>
    <property type="match status" value="1"/>
</dbReference>